<proteinExistence type="predicted"/>
<dbReference type="OrthoDB" id="10527862at2759"/>
<organism evidence="1 2">
    <name type="scientific">Trema orientale</name>
    <name type="common">Charcoal tree</name>
    <name type="synonym">Celtis orientalis</name>
    <dbReference type="NCBI Taxonomy" id="63057"/>
    <lineage>
        <taxon>Eukaryota</taxon>
        <taxon>Viridiplantae</taxon>
        <taxon>Streptophyta</taxon>
        <taxon>Embryophyta</taxon>
        <taxon>Tracheophyta</taxon>
        <taxon>Spermatophyta</taxon>
        <taxon>Magnoliopsida</taxon>
        <taxon>eudicotyledons</taxon>
        <taxon>Gunneridae</taxon>
        <taxon>Pentapetalae</taxon>
        <taxon>rosids</taxon>
        <taxon>fabids</taxon>
        <taxon>Rosales</taxon>
        <taxon>Cannabaceae</taxon>
        <taxon>Trema</taxon>
    </lineage>
</organism>
<dbReference type="EMBL" id="JXTC01000136">
    <property type="protein sequence ID" value="PON86190.1"/>
    <property type="molecule type" value="Genomic_DNA"/>
</dbReference>
<name>A0A2P5EKW6_TREOI</name>
<evidence type="ECO:0000313" key="2">
    <source>
        <dbReference type="Proteomes" id="UP000237000"/>
    </source>
</evidence>
<comment type="caution">
    <text evidence="1">The sequence shown here is derived from an EMBL/GenBank/DDBJ whole genome shotgun (WGS) entry which is preliminary data.</text>
</comment>
<dbReference type="InParanoid" id="A0A2P5EKW6"/>
<accession>A0A2P5EKW6</accession>
<protein>
    <submittedName>
        <fullName evidence="1">Uncharacterized protein</fullName>
    </submittedName>
</protein>
<gene>
    <name evidence="1" type="ORF">TorRG33x02_180640</name>
</gene>
<dbReference type="AlphaFoldDB" id="A0A2P5EKW6"/>
<sequence>MIPMYKYKKKYLYICVDNKFHMQTKTTDYDINIHNRTERLSPFKCPQNPTISPLGNASIQLRHKMSPRRINERGTASNLQAIYVIASFHSKNQCLPPPPKSSIKTHEILKKTPYIHITLISSNLPQYMYI</sequence>
<dbReference type="Proteomes" id="UP000237000">
    <property type="component" value="Unassembled WGS sequence"/>
</dbReference>
<reference evidence="2" key="1">
    <citation type="submission" date="2016-06" db="EMBL/GenBank/DDBJ databases">
        <title>Parallel loss of symbiosis genes in relatives of nitrogen-fixing non-legume Parasponia.</title>
        <authorList>
            <person name="Van Velzen R."/>
            <person name="Holmer R."/>
            <person name="Bu F."/>
            <person name="Rutten L."/>
            <person name="Van Zeijl A."/>
            <person name="Liu W."/>
            <person name="Santuari L."/>
            <person name="Cao Q."/>
            <person name="Sharma T."/>
            <person name="Shen D."/>
            <person name="Roswanjaya Y."/>
            <person name="Wardhani T."/>
            <person name="Kalhor M.S."/>
            <person name="Jansen J."/>
            <person name="Van den Hoogen J."/>
            <person name="Gungor B."/>
            <person name="Hartog M."/>
            <person name="Hontelez J."/>
            <person name="Verver J."/>
            <person name="Yang W.-C."/>
            <person name="Schijlen E."/>
            <person name="Repin R."/>
            <person name="Schilthuizen M."/>
            <person name="Schranz E."/>
            <person name="Heidstra R."/>
            <person name="Miyata K."/>
            <person name="Fedorova E."/>
            <person name="Kohlen W."/>
            <person name="Bisseling T."/>
            <person name="Smit S."/>
            <person name="Geurts R."/>
        </authorList>
    </citation>
    <scope>NUCLEOTIDE SEQUENCE [LARGE SCALE GENOMIC DNA]</scope>
    <source>
        <strain evidence="2">cv. RG33-2</strain>
    </source>
</reference>
<keyword evidence="2" id="KW-1185">Reference proteome</keyword>
<evidence type="ECO:0000313" key="1">
    <source>
        <dbReference type="EMBL" id="PON86190.1"/>
    </source>
</evidence>